<feature type="region of interest" description="Disordered" evidence="5">
    <location>
        <begin position="194"/>
        <end position="226"/>
    </location>
</feature>
<dbReference type="PANTHER" id="PTHR46156:SF1">
    <property type="entry name" value="ZINC FINGER CCCH DOMAIN-CONTAINING PROTEIN 3"/>
    <property type="match status" value="1"/>
</dbReference>
<evidence type="ECO:0000256" key="4">
    <source>
        <dbReference type="PROSITE-ProRule" id="PRU00723"/>
    </source>
</evidence>
<feature type="domain" description="C3H1-type" evidence="6">
    <location>
        <begin position="391"/>
        <end position="418"/>
    </location>
</feature>
<evidence type="ECO:0000256" key="5">
    <source>
        <dbReference type="SAM" id="MobiDB-lite"/>
    </source>
</evidence>
<dbReference type="EMBL" id="HBEA01012869">
    <property type="protein sequence ID" value="CAD8260288.1"/>
    <property type="molecule type" value="Transcribed_RNA"/>
</dbReference>
<feature type="region of interest" description="Disordered" evidence="5">
    <location>
        <begin position="1"/>
        <end position="158"/>
    </location>
</feature>
<dbReference type="PANTHER" id="PTHR46156">
    <property type="entry name" value="CCCH ZINGC FINGER"/>
    <property type="match status" value="1"/>
</dbReference>
<feature type="compositionally biased region" description="Basic and acidic residues" evidence="5">
    <location>
        <begin position="79"/>
        <end position="98"/>
    </location>
</feature>
<keyword evidence="3 4" id="KW-0862">Zinc</keyword>
<dbReference type="PROSITE" id="PS50103">
    <property type="entry name" value="ZF_C3H1"/>
    <property type="match status" value="3"/>
</dbReference>
<evidence type="ECO:0000259" key="6">
    <source>
        <dbReference type="PROSITE" id="PS50103"/>
    </source>
</evidence>
<feature type="compositionally biased region" description="Basic and acidic residues" evidence="5">
    <location>
        <begin position="586"/>
        <end position="596"/>
    </location>
</feature>
<proteinExistence type="predicted"/>
<feature type="zinc finger region" description="C3H1-type" evidence="4">
    <location>
        <begin position="391"/>
        <end position="418"/>
    </location>
</feature>
<feature type="region of interest" description="Disordered" evidence="5">
    <location>
        <begin position="548"/>
        <end position="622"/>
    </location>
</feature>
<dbReference type="SUPFAM" id="SSF90229">
    <property type="entry name" value="CCCH zinc finger"/>
    <property type="match status" value="1"/>
</dbReference>
<reference evidence="7" key="1">
    <citation type="submission" date="2021-01" db="EMBL/GenBank/DDBJ databases">
        <authorList>
            <person name="Corre E."/>
            <person name="Pelletier E."/>
            <person name="Niang G."/>
            <person name="Scheremetjew M."/>
            <person name="Finn R."/>
            <person name="Kale V."/>
            <person name="Holt S."/>
            <person name="Cochrane G."/>
            <person name="Meng A."/>
            <person name="Brown T."/>
            <person name="Cohen L."/>
        </authorList>
    </citation>
    <scope>NUCLEOTIDE SEQUENCE</scope>
    <source>
        <strain evidence="7">CCMP2078</strain>
    </source>
</reference>
<dbReference type="SMART" id="SM00356">
    <property type="entry name" value="ZnF_C3H1"/>
    <property type="match status" value="3"/>
</dbReference>
<feature type="domain" description="C3H1-type" evidence="6">
    <location>
        <begin position="419"/>
        <end position="446"/>
    </location>
</feature>
<dbReference type="InterPro" id="IPR000571">
    <property type="entry name" value="Znf_CCCH"/>
</dbReference>
<feature type="domain" description="C3H1-type" evidence="6">
    <location>
        <begin position="315"/>
        <end position="343"/>
    </location>
</feature>
<feature type="compositionally biased region" description="Basic residues" evidence="5">
    <location>
        <begin position="209"/>
        <end position="218"/>
    </location>
</feature>
<accession>A0A7R9YDT3</accession>
<keyword evidence="1 4" id="KW-0479">Metal-binding</keyword>
<feature type="zinc finger region" description="C3H1-type" evidence="4">
    <location>
        <begin position="419"/>
        <end position="446"/>
    </location>
</feature>
<feature type="compositionally biased region" description="Basic residues" evidence="5">
    <location>
        <begin position="1"/>
        <end position="22"/>
    </location>
</feature>
<keyword evidence="2 4" id="KW-0863">Zinc-finger</keyword>
<evidence type="ECO:0000256" key="2">
    <source>
        <dbReference type="ARBA" id="ARBA00022771"/>
    </source>
</evidence>
<gene>
    <name evidence="7" type="ORF">PPYR1160_LOCUS9790</name>
</gene>
<organism evidence="7">
    <name type="scientific">Pinguiococcus pyrenoidosus</name>
    <dbReference type="NCBI Taxonomy" id="172671"/>
    <lineage>
        <taxon>Eukaryota</taxon>
        <taxon>Sar</taxon>
        <taxon>Stramenopiles</taxon>
        <taxon>Ochrophyta</taxon>
        <taxon>Pinguiophyceae</taxon>
        <taxon>Pinguiochrysidales</taxon>
        <taxon>Pinguiochrysidaceae</taxon>
        <taxon>Pinguiococcus</taxon>
    </lineage>
</organism>
<evidence type="ECO:0000256" key="1">
    <source>
        <dbReference type="ARBA" id="ARBA00022723"/>
    </source>
</evidence>
<dbReference type="Gene3D" id="4.10.1000.10">
    <property type="entry name" value="Zinc finger, CCCH-type"/>
    <property type="match status" value="1"/>
</dbReference>
<feature type="zinc finger region" description="C3H1-type" evidence="4">
    <location>
        <begin position="315"/>
        <end position="343"/>
    </location>
</feature>
<name>A0A7R9YDT3_9STRA</name>
<evidence type="ECO:0000313" key="7">
    <source>
        <dbReference type="EMBL" id="CAD8260288.1"/>
    </source>
</evidence>
<feature type="compositionally biased region" description="Basic and acidic residues" evidence="5">
    <location>
        <begin position="27"/>
        <end position="45"/>
    </location>
</feature>
<protein>
    <recommendedName>
        <fullName evidence="6">C3H1-type domain-containing protein</fullName>
    </recommendedName>
</protein>
<dbReference type="Gene3D" id="6.10.250.3220">
    <property type="match status" value="1"/>
</dbReference>
<evidence type="ECO:0000256" key="3">
    <source>
        <dbReference type="ARBA" id="ARBA00022833"/>
    </source>
</evidence>
<feature type="compositionally biased region" description="Basic and acidic residues" evidence="5">
    <location>
        <begin position="56"/>
        <end position="67"/>
    </location>
</feature>
<dbReference type="AlphaFoldDB" id="A0A7R9YDT3"/>
<dbReference type="GO" id="GO:0008270">
    <property type="term" value="F:zinc ion binding"/>
    <property type="evidence" value="ECO:0007669"/>
    <property type="project" value="UniProtKB-KW"/>
</dbReference>
<sequence>MHRNTTVRSSWRRSSRKRRRTWAPRGSDSKRKWHKDDESLDERRFATRKRASTIENAEKTDEIRLENSESTLKSADTLRGGDAESRRDRDPSADRFEAAEAQQRSFEVAEEPEDGTHTAILPQDGHPRMAPEVSHMDEDDSDEEPLRSFAPRPKKPPPEAPAYCLEVELEDFLEAINERVLKLKHHFSRIAQANENTGASVESPEKQPRRTRKPKHVGSGRAAPKVVKKQLRHRKWKSRILRVWVGEEAAKRAALEGSGLSVSGGRSSGAAAAEAGREGAAAAANCQVADAKGAAAAASIGVKQARRGVKGGTIDAGVVICLVFMTKGECPLGRKCPFVHDPSRIRICPRMLRNLPCAHSGVAVQLDHGREVISRRERAKLSCHFDHTLDDRKLPFCRAFMGSGRCARQGCPYPHVQPAPHSPVCPHFMLGLCPRGSQCHMVHSYVTPRATGFLYKRKWRKPRPHSKSLVKPAKAAQVTAPGASQRAIQRYFDRQSAGAPEAAGGVLEDAEDLAASHSSEESDTDSLDEEIVEAEWWDSIGHVRFLDEPRVGDSGSPSERQQGMKPSLEAPSEAALVFGDDVTLDQSHRDAADPHGEGGVAPSRPVGLMLRNESWATRARTT</sequence>
<dbReference type="InterPro" id="IPR036855">
    <property type="entry name" value="Znf_CCCH_sf"/>
</dbReference>